<organism evidence="1 2">
    <name type="scientific">Entotheonella factor</name>
    <dbReference type="NCBI Taxonomy" id="1429438"/>
    <lineage>
        <taxon>Bacteria</taxon>
        <taxon>Pseudomonadati</taxon>
        <taxon>Nitrospinota/Tectimicrobiota group</taxon>
        <taxon>Candidatus Tectimicrobiota</taxon>
        <taxon>Candidatus Entotheonellia</taxon>
        <taxon>Candidatus Entotheonellales</taxon>
        <taxon>Candidatus Entotheonellaceae</taxon>
        <taxon>Candidatus Entotheonella</taxon>
    </lineage>
</organism>
<evidence type="ECO:0000313" key="1">
    <source>
        <dbReference type="EMBL" id="ETW94636.1"/>
    </source>
</evidence>
<dbReference type="Proteomes" id="UP000019141">
    <property type="component" value="Unassembled WGS sequence"/>
</dbReference>
<accession>W4LBD5</accession>
<name>W4LBD5_ENTF1</name>
<dbReference type="HOGENOM" id="CLU_1955595_0_0_7"/>
<comment type="caution">
    <text evidence="1">The sequence shown here is derived from an EMBL/GenBank/DDBJ whole genome shotgun (WGS) entry which is preliminary data.</text>
</comment>
<dbReference type="AlphaFoldDB" id="W4LBD5"/>
<gene>
    <name evidence="1" type="ORF">ETSY1_33970</name>
</gene>
<protein>
    <submittedName>
        <fullName evidence="1">Uncharacterized protein</fullName>
    </submittedName>
</protein>
<keyword evidence="2" id="KW-1185">Reference proteome</keyword>
<dbReference type="EMBL" id="AZHW01001033">
    <property type="protein sequence ID" value="ETW94636.1"/>
    <property type="molecule type" value="Genomic_DNA"/>
</dbReference>
<evidence type="ECO:0000313" key="2">
    <source>
        <dbReference type="Proteomes" id="UP000019141"/>
    </source>
</evidence>
<reference evidence="1 2" key="1">
    <citation type="journal article" date="2014" name="Nature">
        <title>An environmental bacterial taxon with a large and distinct metabolic repertoire.</title>
        <authorList>
            <person name="Wilson M.C."/>
            <person name="Mori T."/>
            <person name="Ruckert C."/>
            <person name="Uria A.R."/>
            <person name="Helf M.J."/>
            <person name="Takada K."/>
            <person name="Gernert C."/>
            <person name="Steffens U.A."/>
            <person name="Heycke N."/>
            <person name="Schmitt S."/>
            <person name="Rinke C."/>
            <person name="Helfrich E.J."/>
            <person name="Brachmann A.O."/>
            <person name="Gurgui C."/>
            <person name="Wakimoto T."/>
            <person name="Kracht M."/>
            <person name="Crusemann M."/>
            <person name="Hentschel U."/>
            <person name="Abe I."/>
            <person name="Matsunaga S."/>
            <person name="Kalinowski J."/>
            <person name="Takeyama H."/>
            <person name="Piel J."/>
        </authorList>
    </citation>
    <scope>NUCLEOTIDE SEQUENCE [LARGE SCALE GENOMIC DNA]</scope>
    <source>
        <strain evidence="2">TSY1</strain>
    </source>
</reference>
<proteinExistence type="predicted"/>
<sequence length="128" mass="14042">MQVTVTTIVFGLPQGQRTSHVEVSLPAPALSLQELIARKVEQEVLEVQAHQRMGLSGEYLTAEALILATGSCMPGAIEDEIQRAQQAFAARDFMIVIDDRQVWEADTVVNIEPETQVEFIKILPLVGG</sequence>